<dbReference type="SMART" id="SM00440">
    <property type="entry name" value="ZnF_C2C2"/>
    <property type="match status" value="1"/>
</dbReference>
<dbReference type="Gene3D" id="1.10.472.30">
    <property type="entry name" value="Transcription elongation factor S-II, central domain"/>
    <property type="match status" value="1"/>
</dbReference>
<feature type="compositionally biased region" description="Low complexity" evidence="9">
    <location>
        <begin position="163"/>
        <end position="179"/>
    </location>
</feature>
<feature type="domain" description="TFIIS central" evidence="12">
    <location>
        <begin position="207"/>
        <end position="322"/>
    </location>
</feature>
<dbReference type="InterPro" id="IPR036575">
    <property type="entry name" value="TFIIS_cen_dom_sf"/>
</dbReference>
<dbReference type="FunFam" id="2.20.25.10:FF:000001">
    <property type="entry name" value="Probable Transcription elongation factor S-II"/>
    <property type="match status" value="1"/>
</dbReference>
<evidence type="ECO:0000256" key="8">
    <source>
        <dbReference type="RuleBase" id="RU368078"/>
    </source>
</evidence>
<evidence type="ECO:0000256" key="4">
    <source>
        <dbReference type="ARBA" id="ARBA00022833"/>
    </source>
</evidence>
<dbReference type="FunFam" id="1.10.472.30:FF:000003">
    <property type="entry name" value="Transcription elongation factor S-II"/>
    <property type="match status" value="1"/>
</dbReference>
<dbReference type="AlphaFoldDB" id="A0A4S8TS58"/>
<evidence type="ECO:0000256" key="2">
    <source>
        <dbReference type="ARBA" id="ARBA00022723"/>
    </source>
</evidence>
<dbReference type="SUPFAM" id="SSF46942">
    <property type="entry name" value="Elongation factor TFIIS domain 2"/>
    <property type="match status" value="1"/>
</dbReference>
<dbReference type="SUPFAM" id="SSF57783">
    <property type="entry name" value="Zinc beta-ribbon"/>
    <property type="match status" value="1"/>
</dbReference>
<sequence length="367" mass="40268">TPRPSNFQLHDTRTFVALLNYHLPPNSRLRSSVPPFPITLNQVTHITSEALATAAGRSITRSKRLRSGIMASMEAKDIEERGKQLAKAAVGGDPPATLLALLDGLKGWTATEKLLRQTKIGVHVNKLRQNPDTQVARTATTLVNKWKGDVKKAPATAASSGTNSPAPNKSSPAPAAASKLKAEPQGDLEKRNSLSDKIDTAVTGNQTRDACIKLMYDGLAFMSPDAAPEILKVARSVELAAYNAYQPEGSPEYRQRIRSLYQNLKNKSNPKLRSQVLSGFIKPDRFVRMTHEELKSDKQRAEDEKLQKENMDKAMVAQAERSISASLTCGKCGQKKVSYSQAQTRSADEPMTTFCECTVCGNRWKFS</sequence>
<comment type="caution">
    <text evidence="13">The sequence shown here is derived from an EMBL/GenBank/DDBJ whole genome shotgun (WGS) entry which is preliminary data.</text>
</comment>
<dbReference type="PANTHER" id="PTHR11477:SF0">
    <property type="entry name" value="IP08861P-RELATED"/>
    <property type="match status" value="1"/>
</dbReference>
<dbReference type="InterPro" id="IPR003618">
    <property type="entry name" value="TFIIS_cen_dom"/>
</dbReference>
<keyword evidence="13" id="KW-0648">Protein biosynthesis</keyword>
<evidence type="ECO:0000313" key="13">
    <source>
        <dbReference type="EMBL" id="THW67377.1"/>
    </source>
</evidence>
<dbReference type="GO" id="GO:0003746">
    <property type="term" value="F:translation elongation factor activity"/>
    <property type="evidence" value="ECO:0007669"/>
    <property type="project" value="UniProtKB-KW"/>
</dbReference>
<dbReference type="GO" id="GO:0031440">
    <property type="term" value="P:regulation of mRNA 3'-end processing"/>
    <property type="evidence" value="ECO:0007669"/>
    <property type="project" value="TreeGrafter"/>
</dbReference>
<keyword evidence="2 8" id="KW-0479">Metal-binding</keyword>
<organism evidence="13 14">
    <name type="scientific">Aureobasidium pullulans</name>
    <name type="common">Black yeast</name>
    <name type="synonym">Pullularia pullulans</name>
    <dbReference type="NCBI Taxonomy" id="5580"/>
    <lineage>
        <taxon>Eukaryota</taxon>
        <taxon>Fungi</taxon>
        <taxon>Dikarya</taxon>
        <taxon>Ascomycota</taxon>
        <taxon>Pezizomycotina</taxon>
        <taxon>Dothideomycetes</taxon>
        <taxon>Dothideomycetidae</taxon>
        <taxon>Dothideales</taxon>
        <taxon>Saccotheciaceae</taxon>
        <taxon>Aureobasidium</taxon>
    </lineage>
</organism>
<evidence type="ECO:0000256" key="6">
    <source>
        <dbReference type="PROSITE-ProRule" id="PRU00472"/>
    </source>
</evidence>
<accession>A0A4S8TS58</accession>
<dbReference type="InterPro" id="IPR035100">
    <property type="entry name" value="TF_IIS-typ"/>
</dbReference>
<dbReference type="NCBIfam" id="TIGR01385">
    <property type="entry name" value="TFSII"/>
    <property type="match status" value="1"/>
</dbReference>
<reference evidence="13 14" key="1">
    <citation type="submission" date="2018-10" db="EMBL/GenBank/DDBJ databases">
        <title>Fifty Aureobasidium pullulans genomes reveal a recombining polyextremotolerant generalist.</title>
        <authorList>
            <person name="Gostincar C."/>
            <person name="Turk M."/>
            <person name="Zajc J."/>
            <person name="Gunde-Cimerman N."/>
        </authorList>
    </citation>
    <scope>NUCLEOTIDE SEQUENCE [LARGE SCALE GENOMIC DNA]</scope>
    <source>
        <strain evidence="13 14">EXF-10751</strain>
    </source>
</reference>
<evidence type="ECO:0000256" key="9">
    <source>
        <dbReference type="SAM" id="MobiDB-lite"/>
    </source>
</evidence>
<evidence type="ECO:0000259" key="10">
    <source>
        <dbReference type="PROSITE" id="PS51133"/>
    </source>
</evidence>
<feature type="region of interest" description="Disordered" evidence="9">
    <location>
        <begin position="150"/>
        <end position="201"/>
    </location>
</feature>
<keyword evidence="3 6" id="KW-0863">Zinc-finger</keyword>
<dbReference type="GO" id="GO:0006362">
    <property type="term" value="P:transcription elongation by RNA polymerase I"/>
    <property type="evidence" value="ECO:0007669"/>
    <property type="project" value="TreeGrafter"/>
</dbReference>
<keyword evidence="8" id="KW-0805">Transcription regulation</keyword>
<dbReference type="InterPro" id="IPR035441">
    <property type="entry name" value="TFIIS/LEDGF_dom_sf"/>
</dbReference>
<comment type="similarity">
    <text evidence="8">Belongs to the TFS-II family.</text>
</comment>
<evidence type="ECO:0000259" key="11">
    <source>
        <dbReference type="PROSITE" id="PS51319"/>
    </source>
</evidence>
<feature type="compositionally biased region" description="Basic and acidic residues" evidence="9">
    <location>
        <begin position="180"/>
        <end position="199"/>
    </location>
</feature>
<comment type="function">
    <text evidence="8">Necessary for efficient RNA polymerase II transcription elongation past template-encoded arresting sites.</text>
</comment>
<feature type="non-terminal residue" evidence="13">
    <location>
        <position position="1"/>
    </location>
</feature>
<dbReference type="GO" id="GO:0001139">
    <property type="term" value="F:RNA polymerase II complex recruiting activity"/>
    <property type="evidence" value="ECO:0007669"/>
    <property type="project" value="TreeGrafter"/>
</dbReference>
<dbReference type="PIRSF" id="PIRSF006704">
    <property type="entry name" value="TF_IIS"/>
    <property type="match status" value="1"/>
</dbReference>
<comment type="subcellular location">
    <subcellularLocation>
        <location evidence="1 7 8">Nucleus</location>
    </subcellularLocation>
</comment>
<evidence type="ECO:0000259" key="12">
    <source>
        <dbReference type="PROSITE" id="PS51321"/>
    </source>
</evidence>
<dbReference type="CDD" id="cd13749">
    <property type="entry name" value="Zn-ribbon_TFIIS"/>
    <property type="match status" value="1"/>
</dbReference>
<keyword evidence="5 7" id="KW-0539">Nucleus</keyword>
<dbReference type="PROSITE" id="PS51319">
    <property type="entry name" value="TFIIS_N"/>
    <property type="match status" value="1"/>
</dbReference>
<keyword evidence="8" id="KW-0238">DNA-binding</keyword>
<dbReference type="PROSITE" id="PS00466">
    <property type="entry name" value="ZF_TFIIS_1"/>
    <property type="match status" value="1"/>
</dbReference>
<dbReference type="Pfam" id="PF07500">
    <property type="entry name" value="TFIIS_M"/>
    <property type="match status" value="1"/>
</dbReference>
<dbReference type="Gene3D" id="1.20.930.10">
    <property type="entry name" value="Conserved domain common to transcription factors TFIIS, elongin A, CRSP70"/>
    <property type="match status" value="1"/>
</dbReference>
<dbReference type="SUPFAM" id="SSF47676">
    <property type="entry name" value="Conserved domain common to transcription factors TFIIS, elongin A, CRSP70"/>
    <property type="match status" value="1"/>
</dbReference>
<evidence type="ECO:0000256" key="3">
    <source>
        <dbReference type="ARBA" id="ARBA00022771"/>
    </source>
</evidence>
<protein>
    <recommendedName>
        <fullName evidence="8">Transcription elongation factor</fullName>
    </recommendedName>
</protein>
<keyword evidence="4 8" id="KW-0862">Zinc</keyword>
<dbReference type="InterPro" id="IPR001222">
    <property type="entry name" value="Znf_TFIIS"/>
</dbReference>
<gene>
    <name evidence="13" type="ORF">D6D20_00650</name>
</gene>
<dbReference type="Gene3D" id="2.20.25.10">
    <property type="match status" value="1"/>
</dbReference>
<dbReference type="SMART" id="SM00510">
    <property type="entry name" value="TFS2M"/>
    <property type="match status" value="1"/>
</dbReference>
<evidence type="ECO:0000313" key="14">
    <source>
        <dbReference type="Proteomes" id="UP000310421"/>
    </source>
</evidence>
<keyword evidence="13" id="KW-0251">Elongation factor</keyword>
<dbReference type="Pfam" id="PF08711">
    <property type="entry name" value="Med26"/>
    <property type="match status" value="1"/>
</dbReference>
<keyword evidence="8" id="KW-0804">Transcription</keyword>
<dbReference type="GO" id="GO:0000977">
    <property type="term" value="F:RNA polymerase II transcription regulatory region sequence-specific DNA binding"/>
    <property type="evidence" value="ECO:0007669"/>
    <property type="project" value="TreeGrafter"/>
</dbReference>
<dbReference type="PROSITE" id="PS51321">
    <property type="entry name" value="TFIIS_CENTRAL"/>
    <property type="match status" value="1"/>
</dbReference>
<dbReference type="InterPro" id="IPR017923">
    <property type="entry name" value="TFIIS_N"/>
</dbReference>
<feature type="domain" description="TFIIS N-terminal" evidence="11">
    <location>
        <begin position="77"/>
        <end position="153"/>
    </location>
</feature>
<name>A0A4S8TS58_AURPU</name>
<dbReference type="InterPro" id="IPR006289">
    <property type="entry name" value="TFSII"/>
</dbReference>
<evidence type="ECO:0000256" key="5">
    <source>
        <dbReference type="ARBA" id="ARBA00023242"/>
    </source>
</evidence>
<dbReference type="GO" id="GO:0006368">
    <property type="term" value="P:transcription elongation by RNA polymerase II"/>
    <property type="evidence" value="ECO:0007669"/>
    <property type="project" value="InterPro"/>
</dbReference>
<dbReference type="GO" id="GO:0008270">
    <property type="term" value="F:zinc ion binding"/>
    <property type="evidence" value="ECO:0007669"/>
    <property type="project" value="UniProtKB-UniRule"/>
</dbReference>
<dbReference type="PROSITE" id="PS51133">
    <property type="entry name" value="ZF_TFIIS_2"/>
    <property type="match status" value="1"/>
</dbReference>
<dbReference type="EMBL" id="QZAN01000003">
    <property type="protein sequence ID" value="THW67377.1"/>
    <property type="molecule type" value="Genomic_DNA"/>
</dbReference>
<dbReference type="GO" id="GO:0005634">
    <property type="term" value="C:nucleus"/>
    <property type="evidence" value="ECO:0007669"/>
    <property type="project" value="UniProtKB-SubCell"/>
</dbReference>
<feature type="domain" description="TFIIS-type" evidence="10">
    <location>
        <begin position="325"/>
        <end position="365"/>
    </location>
</feature>
<dbReference type="Proteomes" id="UP000310421">
    <property type="component" value="Unassembled WGS sequence"/>
</dbReference>
<dbReference type="InterPro" id="IPR003617">
    <property type="entry name" value="TFIIS/CRSP70_N_sub"/>
</dbReference>
<proteinExistence type="inferred from homology"/>
<evidence type="ECO:0000256" key="7">
    <source>
        <dbReference type="PROSITE-ProRule" id="PRU00649"/>
    </source>
</evidence>
<evidence type="ECO:0000256" key="1">
    <source>
        <dbReference type="ARBA" id="ARBA00004123"/>
    </source>
</evidence>
<dbReference type="PANTHER" id="PTHR11477">
    <property type="entry name" value="TRANSCRIPTION FACTOR S-II ZINC FINGER DOMAIN-CONTAINING PROTEIN"/>
    <property type="match status" value="1"/>
</dbReference>
<dbReference type="GO" id="GO:0031564">
    <property type="term" value="P:transcription antitermination"/>
    <property type="evidence" value="ECO:0007669"/>
    <property type="project" value="TreeGrafter"/>
</dbReference>
<dbReference type="SMART" id="SM00509">
    <property type="entry name" value="TFS2N"/>
    <property type="match status" value="1"/>
</dbReference>
<dbReference type="Pfam" id="PF01096">
    <property type="entry name" value="Zn_ribbon_TFIIS"/>
    <property type="match status" value="1"/>
</dbReference>